<dbReference type="InterPro" id="IPR015422">
    <property type="entry name" value="PyrdxlP-dep_Trfase_small"/>
</dbReference>
<dbReference type="Gene3D" id="3.90.1150.10">
    <property type="entry name" value="Aspartate Aminotransferase, domain 1"/>
    <property type="match status" value="1"/>
</dbReference>
<evidence type="ECO:0000256" key="4">
    <source>
        <dbReference type="RuleBase" id="RU004508"/>
    </source>
</evidence>
<dbReference type="GO" id="GO:0000271">
    <property type="term" value="P:polysaccharide biosynthetic process"/>
    <property type="evidence" value="ECO:0007669"/>
    <property type="project" value="TreeGrafter"/>
</dbReference>
<dbReference type="PANTHER" id="PTHR30244:SF34">
    <property type="entry name" value="DTDP-4-AMINO-4,6-DIDEOXYGALACTOSE TRANSAMINASE"/>
    <property type="match status" value="1"/>
</dbReference>
<keyword evidence="3 4" id="KW-0663">Pyridoxal phosphate</keyword>
<proteinExistence type="inferred from homology"/>
<dbReference type="PANTHER" id="PTHR30244">
    <property type="entry name" value="TRANSAMINASE"/>
    <property type="match status" value="1"/>
</dbReference>
<comment type="caution">
    <text evidence="5">The sequence shown here is derived from an EMBL/GenBank/DDBJ whole genome shotgun (WGS) entry which is preliminary data.</text>
</comment>
<protein>
    <submittedName>
        <fullName evidence="5">DegT/DnrJ/EryC1/StrS family aminotransferase</fullName>
    </submittedName>
</protein>
<name>A0A7X6DPS4_9BACT</name>
<evidence type="ECO:0000256" key="3">
    <source>
        <dbReference type="PIRSR" id="PIRSR000390-2"/>
    </source>
</evidence>
<dbReference type="GO" id="GO:0008483">
    <property type="term" value="F:transaminase activity"/>
    <property type="evidence" value="ECO:0007669"/>
    <property type="project" value="UniProtKB-KW"/>
</dbReference>
<accession>A0A7X6DPS4</accession>
<dbReference type="CDD" id="cd00616">
    <property type="entry name" value="AHBA_syn"/>
    <property type="match status" value="1"/>
</dbReference>
<keyword evidence="5" id="KW-0808">Transferase</keyword>
<dbReference type="SUPFAM" id="SSF53383">
    <property type="entry name" value="PLP-dependent transferases"/>
    <property type="match status" value="1"/>
</dbReference>
<keyword evidence="6" id="KW-1185">Reference proteome</keyword>
<evidence type="ECO:0000256" key="2">
    <source>
        <dbReference type="PIRSR" id="PIRSR000390-1"/>
    </source>
</evidence>
<dbReference type="RefSeq" id="WP_168059435.1">
    <property type="nucleotide sequence ID" value="NZ_VTOW01000002.1"/>
</dbReference>
<dbReference type="InterPro" id="IPR015421">
    <property type="entry name" value="PyrdxlP-dep_Trfase_major"/>
</dbReference>
<reference evidence="5 6" key="1">
    <citation type="journal article" date="2020" name="Nature">
        <title>Bacterial chemolithoautotrophy via manganese oxidation.</title>
        <authorList>
            <person name="Yu H."/>
            <person name="Leadbetter J.R."/>
        </authorList>
    </citation>
    <scope>NUCLEOTIDE SEQUENCE [LARGE SCALE GENOMIC DNA]</scope>
    <source>
        <strain evidence="5 6">Mn-1</strain>
    </source>
</reference>
<dbReference type="Proteomes" id="UP000534783">
    <property type="component" value="Unassembled WGS sequence"/>
</dbReference>
<evidence type="ECO:0000256" key="1">
    <source>
        <dbReference type="ARBA" id="ARBA00037999"/>
    </source>
</evidence>
<sequence>MDRDPIRLVKPDIPEEALRRVADVIRSGRLVQGEYVQKFELALQDYLGTRNAVVVSSGTAALHLSLMALGLQSGDEVIVPAFTFPATANVVEVMGGKPVLVDITLDDFCIDTAQIEKAITKRTKVIMPVHEFGQPAEMDRIMSIARKYRLEVIEDAACALGAEFSHKKVGTFGRLGCFSLHPRKMITTGEGGVVITDDDILAEKVRSLRNHGLSPSGNGFDLIYAGLNYRMTDIQAALGLSQLGAIDAFAQAREQVAQMYQERLAGIGWIKIPSSFEKRRSIYQTYHLLLDENIQRDFLITSLKQEGIETNYGAYALNCLGYYQQKYGYTGKELRNGVRAYKQGLALPIGAHVSKDGIDYIAGTLKKKGRPAVDGF</sequence>
<organism evidence="5 6">
    <name type="scientific">Candidatus Manganitrophus noduliformans</name>
    <dbReference type="NCBI Taxonomy" id="2606439"/>
    <lineage>
        <taxon>Bacteria</taxon>
        <taxon>Pseudomonadati</taxon>
        <taxon>Nitrospirota</taxon>
        <taxon>Nitrospiria</taxon>
        <taxon>Candidatus Troglogloeales</taxon>
        <taxon>Candidatus Manganitrophaceae</taxon>
        <taxon>Candidatus Manganitrophus</taxon>
    </lineage>
</organism>
<dbReference type="Gene3D" id="3.40.640.10">
    <property type="entry name" value="Type I PLP-dependent aspartate aminotransferase-like (Major domain)"/>
    <property type="match status" value="1"/>
</dbReference>
<dbReference type="InterPro" id="IPR000653">
    <property type="entry name" value="DegT/StrS_aminotransferase"/>
</dbReference>
<dbReference type="EMBL" id="VTOW01000002">
    <property type="protein sequence ID" value="NKE71100.1"/>
    <property type="molecule type" value="Genomic_DNA"/>
</dbReference>
<gene>
    <name evidence="5" type="ORF">MNODULE_10170</name>
</gene>
<evidence type="ECO:0000313" key="5">
    <source>
        <dbReference type="EMBL" id="NKE71100.1"/>
    </source>
</evidence>
<keyword evidence="5" id="KW-0032">Aminotransferase</keyword>
<dbReference type="PIRSF" id="PIRSF000390">
    <property type="entry name" value="PLP_StrS"/>
    <property type="match status" value="1"/>
</dbReference>
<dbReference type="InterPro" id="IPR015424">
    <property type="entry name" value="PyrdxlP-dep_Trfase"/>
</dbReference>
<feature type="modified residue" description="N6-(pyridoxal phosphate)lysine" evidence="3">
    <location>
        <position position="184"/>
    </location>
</feature>
<comment type="similarity">
    <text evidence="1 4">Belongs to the DegT/DnrJ/EryC1 family.</text>
</comment>
<feature type="active site" description="Proton acceptor" evidence="2">
    <location>
        <position position="184"/>
    </location>
</feature>
<dbReference type="Pfam" id="PF01041">
    <property type="entry name" value="DegT_DnrJ_EryC1"/>
    <property type="match status" value="1"/>
</dbReference>
<dbReference type="AlphaFoldDB" id="A0A7X6DPS4"/>
<evidence type="ECO:0000313" key="6">
    <source>
        <dbReference type="Proteomes" id="UP000534783"/>
    </source>
</evidence>
<dbReference type="GO" id="GO:0030170">
    <property type="term" value="F:pyridoxal phosphate binding"/>
    <property type="evidence" value="ECO:0007669"/>
    <property type="project" value="TreeGrafter"/>
</dbReference>